<keyword evidence="1" id="KW-1133">Transmembrane helix</keyword>
<sequence>MSAQPYLAGVLLALALLFAGWAFVHPHPLAGLLVFALPPALLAMAALRGWRRAGFTAGVLALLWFSHGVMLLWAEPAARAWALGETLLALLIVHAACLPGWRARRQARHAATRP</sequence>
<keyword evidence="3" id="KW-1185">Reference proteome</keyword>
<accession>A0A4R3N328</accession>
<gene>
    <name evidence="2" type="ORF">EDC34_105120</name>
</gene>
<protein>
    <submittedName>
        <fullName evidence="2">Putative membrane protein DUF2069</fullName>
    </submittedName>
</protein>
<dbReference type="AlphaFoldDB" id="A0A4R3N328"/>
<keyword evidence="1" id="KW-0812">Transmembrane</keyword>
<organism evidence="2 3">
    <name type="scientific">Thermomonas haemolytica</name>
    <dbReference type="NCBI Taxonomy" id="141949"/>
    <lineage>
        <taxon>Bacteria</taxon>
        <taxon>Pseudomonadati</taxon>
        <taxon>Pseudomonadota</taxon>
        <taxon>Gammaproteobacteria</taxon>
        <taxon>Lysobacterales</taxon>
        <taxon>Lysobacteraceae</taxon>
        <taxon>Thermomonas</taxon>
    </lineage>
</organism>
<dbReference type="EMBL" id="SMAP01000005">
    <property type="protein sequence ID" value="TCT23530.1"/>
    <property type="molecule type" value="Genomic_DNA"/>
</dbReference>
<dbReference type="InterPro" id="IPR018643">
    <property type="entry name" value="DUF2069_membrane"/>
</dbReference>
<keyword evidence="1" id="KW-0472">Membrane</keyword>
<dbReference type="OrthoDB" id="5957486at2"/>
<feature type="transmembrane region" description="Helical" evidence="1">
    <location>
        <begin position="57"/>
        <end position="74"/>
    </location>
</feature>
<proteinExistence type="predicted"/>
<name>A0A4R3N328_9GAMM</name>
<dbReference type="Proteomes" id="UP000295414">
    <property type="component" value="Unassembled WGS sequence"/>
</dbReference>
<feature type="transmembrane region" description="Helical" evidence="1">
    <location>
        <begin position="32"/>
        <end position="50"/>
    </location>
</feature>
<dbReference type="Pfam" id="PF09842">
    <property type="entry name" value="DUF2069"/>
    <property type="match status" value="1"/>
</dbReference>
<dbReference type="RefSeq" id="WP_114959978.1">
    <property type="nucleotide sequence ID" value="NZ_MSZW01000001.1"/>
</dbReference>
<evidence type="ECO:0000256" key="1">
    <source>
        <dbReference type="SAM" id="Phobius"/>
    </source>
</evidence>
<reference evidence="2 3" key="1">
    <citation type="submission" date="2019-03" db="EMBL/GenBank/DDBJ databases">
        <title>Genomic Encyclopedia of Type Strains, Phase IV (KMG-IV): sequencing the most valuable type-strain genomes for metagenomic binning, comparative biology and taxonomic classification.</title>
        <authorList>
            <person name="Goeker M."/>
        </authorList>
    </citation>
    <scope>NUCLEOTIDE SEQUENCE [LARGE SCALE GENOMIC DNA]</scope>
    <source>
        <strain evidence="2 3">DSM 13605</strain>
    </source>
</reference>
<feature type="transmembrane region" description="Helical" evidence="1">
    <location>
        <begin position="80"/>
        <end position="101"/>
    </location>
</feature>
<evidence type="ECO:0000313" key="3">
    <source>
        <dbReference type="Proteomes" id="UP000295414"/>
    </source>
</evidence>
<evidence type="ECO:0000313" key="2">
    <source>
        <dbReference type="EMBL" id="TCT23530.1"/>
    </source>
</evidence>
<comment type="caution">
    <text evidence="2">The sequence shown here is derived from an EMBL/GenBank/DDBJ whole genome shotgun (WGS) entry which is preliminary data.</text>
</comment>